<dbReference type="Pfam" id="PF08281">
    <property type="entry name" value="Sigma70_r4_2"/>
    <property type="match status" value="1"/>
</dbReference>
<dbReference type="InterPro" id="IPR036388">
    <property type="entry name" value="WH-like_DNA-bd_sf"/>
</dbReference>
<evidence type="ECO:0000313" key="7">
    <source>
        <dbReference type="EMBL" id="MBD1426999.1"/>
    </source>
</evidence>
<dbReference type="SUPFAM" id="SSF88659">
    <property type="entry name" value="Sigma3 and sigma4 domains of RNA polymerase sigma factors"/>
    <property type="match status" value="1"/>
</dbReference>
<dbReference type="InterPro" id="IPR013324">
    <property type="entry name" value="RNA_pol_sigma_r3/r4-like"/>
</dbReference>
<evidence type="ECO:0000259" key="6">
    <source>
        <dbReference type="Pfam" id="PF08281"/>
    </source>
</evidence>
<dbReference type="Gene3D" id="1.10.1740.10">
    <property type="match status" value="1"/>
</dbReference>
<name>A0ABR7Y6T0_9SPHI</name>
<dbReference type="InterPro" id="IPR013249">
    <property type="entry name" value="RNA_pol_sigma70_r4_t2"/>
</dbReference>
<keyword evidence="4" id="KW-0804">Transcription</keyword>
<dbReference type="RefSeq" id="WP_190310138.1">
    <property type="nucleotide sequence ID" value="NZ_JACNYK010000004.1"/>
</dbReference>
<dbReference type="InterPro" id="IPR013325">
    <property type="entry name" value="RNA_pol_sigma_r2"/>
</dbReference>
<accession>A0ABR7Y6T0</accession>
<keyword evidence="2" id="KW-0805">Transcription regulation</keyword>
<dbReference type="Gene3D" id="1.10.10.10">
    <property type="entry name" value="Winged helix-like DNA-binding domain superfamily/Winged helix DNA-binding domain"/>
    <property type="match status" value="1"/>
</dbReference>
<dbReference type="Pfam" id="PF04542">
    <property type="entry name" value="Sigma70_r2"/>
    <property type="match status" value="1"/>
</dbReference>
<evidence type="ECO:0000256" key="3">
    <source>
        <dbReference type="ARBA" id="ARBA00023082"/>
    </source>
</evidence>
<dbReference type="InterPro" id="IPR007627">
    <property type="entry name" value="RNA_pol_sigma70_r2"/>
</dbReference>
<comment type="caution">
    <text evidence="7">The sequence shown here is derived from an EMBL/GenBank/DDBJ whole genome shotgun (WGS) entry which is preliminary data.</text>
</comment>
<evidence type="ECO:0000256" key="4">
    <source>
        <dbReference type="ARBA" id="ARBA00023163"/>
    </source>
</evidence>
<feature type="domain" description="RNA polymerase sigma-70 region 2" evidence="5">
    <location>
        <begin position="25"/>
        <end position="90"/>
    </location>
</feature>
<evidence type="ECO:0000259" key="5">
    <source>
        <dbReference type="Pfam" id="PF04542"/>
    </source>
</evidence>
<dbReference type="EMBL" id="JACNYK010000004">
    <property type="protein sequence ID" value="MBD1426999.1"/>
    <property type="molecule type" value="Genomic_DNA"/>
</dbReference>
<dbReference type="NCBIfam" id="TIGR02937">
    <property type="entry name" value="sigma70-ECF"/>
    <property type="match status" value="1"/>
</dbReference>
<protein>
    <submittedName>
        <fullName evidence="7">Sigma-70 family RNA polymerase sigma factor</fullName>
    </submittedName>
</protein>
<dbReference type="SUPFAM" id="SSF88946">
    <property type="entry name" value="Sigma2 domain of RNA polymerase sigma factors"/>
    <property type="match status" value="1"/>
</dbReference>
<comment type="similarity">
    <text evidence="1">Belongs to the sigma-70 factor family. ECF subfamily.</text>
</comment>
<sequence length="200" mass="23241">MKDFDEEIADIIAFGRDDTLAFNRLYQRYHKSVHANILKLVKCPEASVELLQDVFVSLWQNRDRIQQDQSVGGWLFVVSYNMSLNFIRKKVKESLVFVEEYPLDLRTAETSAAEDEPIAVQLQLLDEAVSGLPRRKQQVFHMCRYEGKSKKDVADLLGLSVRTVENYLKDANRMVKDYLWDKYPEQVGKIGVILLTLYFV</sequence>
<dbReference type="PANTHER" id="PTHR43133">
    <property type="entry name" value="RNA POLYMERASE ECF-TYPE SIGMA FACTO"/>
    <property type="match status" value="1"/>
</dbReference>
<evidence type="ECO:0000313" key="8">
    <source>
        <dbReference type="Proteomes" id="UP000606494"/>
    </source>
</evidence>
<evidence type="ECO:0000256" key="1">
    <source>
        <dbReference type="ARBA" id="ARBA00010641"/>
    </source>
</evidence>
<keyword evidence="8" id="KW-1185">Reference proteome</keyword>
<gene>
    <name evidence="7" type="ORF">H8B17_15560</name>
</gene>
<dbReference type="InterPro" id="IPR014284">
    <property type="entry name" value="RNA_pol_sigma-70_dom"/>
</dbReference>
<reference evidence="7 8" key="1">
    <citation type="submission" date="2020-08" db="EMBL/GenBank/DDBJ databases">
        <title>Sphingobacterium sp. DN00404 isolated from aquaculture water.</title>
        <authorList>
            <person name="Zhang M."/>
        </authorList>
    </citation>
    <scope>NUCLEOTIDE SEQUENCE [LARGE SCALE GENOMIC DNA]</scope>
    <source>
        <strain evidence="7 8">KCTC 32294</strain>
    </source>
</reference>
<feature type="domain" description="RNA polymerase sigma factor 70 region 4 type 2" evidence="6">
    <location>
        <begin position="123"/>
        <end position="171"/>
    </location>
</feature>
<organism evidence="7 8">
    <name type="scientific">Sphingobacterium arenae</name>
    <dbReference type="NCBI Taxonomy" id="1280598"/>
    <lineage>
        <taxon>Bacteria</taxon>
        <taxon>Pseudomonadati</taxon>
        <taxon>Bacteroidota</taxon>
        <taxon>Sphingobacteriia</taxon>
        <taxon>Sphingobacteriales</taxon>
        <taxon>Sphingobacteriaceae</taxon>
        <taxon>Sphingobacterium</taxon>
    </lineage>
</organism>
<dbReference type="Proteomes" id="UP000606494">
    <property type="component" value="Unassembled WGS sequence"/>
</dbReference>
<dbReference type="PANTHER" id="PTHR43133:SF46">
    <property type="entry name" value="RNA POLYMERASE SIGMA-70 FACTOR ECF SUBFAMILY"/>
    <property type="match status" value="1"/>
</dbReference>
<proteinExistence type="inferred from homology"/>
<keyword evidence="3" id="KW-0731">Sigma factor</keyword>
<evidence type="ECO:0000256" key="2">
    <source>
        <dbReference type="ARBA" id="ARBA00023015"/>
    </source>
</evidence>
<dbReference type="InterPro" id="IPR039425">
    <property type="entry name" value="RNA_pol_sigma-70-like"/>
</dbReference>